<feature type="transmembrane region" description="Helical" evidence="2">
    <location>
        <begin position="20"/>
        <end position="41"/>
    </location>
</feature>
<dbReference type="AlphaFoldDB" id="A0A895XRI0"/>
<keyword evidence="4" id="KW-1185">Reference proteome</keyword>
<evidence type="ECO:0000256" key="2">
    <source>
        <dbReference type="SAM" id="Phobius"/>
    </source>
</evidence>
<dbReference type="PROSITE" id="PS51257">
    <property type="entry name" value="PROKAR_LIPOPROTEIN"/>
    <property type="match status" value="1"/>
</dbReference>
<organism evidence="3 4">
    <name type="scientific">Natronoglycomyces albus</name>
    <dbReference type="NCBI Taxonomy" id="2811108"/>
    <lineage>
        <taxon>Bacteria</taxon>
        <taxon>Bacillati</taxon>
        <taxon>Actinomycetota</taxon>
        <taxon>Actinomycetes</taxon>
        <taxon>Glycomycetales</taxon>
        <taxon>Glycomycetaceae</taxon>
        <taxon>Natronoglycomyces</taxon>
    </lineage>
</organism>
<dbReference type="Proteomes" id="UP000662939">
    <property type="component" value="Chromosome"/>
</dbReference>
<evidence type="ECO:0000256" key="1">
    <source>
        <dbReference type="SAM" id="MobiDB-lite"/>
    </source>
</evidence>
<feature type="region of interest" description="Disordered" evidence="1">
    <location>
        <begin position="45"/>
        <end position="119"/>
    </location>
</feature>
<keyword evidence="2" id="KW-0812">Transmembrane</keyword>
<dbReference type="EMBL" id="CP070496">
    <property type="protein sequence ID" value="QSB05785.1"/>
    <property type="molecule type" value="Genomic_DNA"/>
</dbReference>
<evidence type="ECO:0000313" key="3">
    <source>
        <dbReference type="EMBL" id="QSB05785.1"/>
    </source>
</evidence>
<proteinExistence type="predicted"/>
<reference evidence="3" key="1">
    <citation type="submission" date="2021-02" db="EMBL/GenBank/DDBJ databases">
        <title>Natronoglycomyces albus gen. nov., sp. nov, a haloalkaliphilic actinobacterium from a soda solonchak soil.</title>
        <authorList>
            <person name="Sorokin D.Y."/>
            <person name="Khijniak T.V."/>
            <person name="Zakharycheva A.P."/>
            <person name="Boueva O.V."/>
            <person name="Ariskina E.V."/>
            <person name="Hahnke R.L."/>
            <person name="Bunk B."/>
            <person name="Sproer C."/>
            <person name="Schumann P."/>
            <person name="Evtushenko L.I."/>
            <person name="Kublanov I.V."/>
        </authorList>
    </citation>
    <scope>NUCLEOTIDE SEQUENCE</scope>
    <source>
        <strain evidence="3">DSM 106290</strain>
    </source>
</reference>
<feature type="transmembrane region" description="Helical" evidence="2">
    <location>
        <begin position="123"/>
        <end position="142"/>
    </location>
</feature>
<dbReference type="RefSeq" id="WP_213171797.1">
    <property type="nucleotide sequence ID" value="NZ_CP070496.1"/>
</dbReference>
<accession>A0A895XRI0</accession>
<sequence length="153" mass="16192">MSDNGYRVMVKKKYRVIRTLVGTAMVSAAACLVLVFGAFMMNSSEQTPDSQWELADRTTPMPTDPEPDGTFAPEEVPSEDPTDPDASPGSPDQDKGEPGGSGPGVPEEDTDKRGGPGVLNMSLPAQAGLSMGVIGLAFLALLPGRKMPDYLRH</sequence>
<evidence type="ECO:0000313" key="4">
    <source>
        <dbReference type="Proteomes" id="UP000662939"/>
    </source>
</evidence>
<gene>
    <name evidence="3" type="ORF">JQS30_02305</name>
</gene>
<protein>
    <submittedName>
        <fullName evidence="3">Uncharacterized protein</fullName>
    </submittedName>
</protein>
<name>A0A895XRI0_9ACTN</name>
<dbReference type="KEGG" id="nav:JQS30_02305"/>
<keyword evidence="2" id="KW-0472">Membrane</keyword>
<keyword evidence="2" id="KW-1133">Transmembrane helix</keyword>